<dbReference type="GO" id="GO:0000160">
    <property type="term" value="P:phosphorelay signal transduction system"/>
    <property type="evidence" value="ECO:0007669"/>
    <property type="project" value="InterPro"/>
</dbReference>
<dbReference type="PROSITE" id="PS50110">
    <property type="entry name" value="RESPONSE_REGULATORY"/>
    <property type="match status" value="1"/>
</dbReference>
<comment type="caution">
    <text evidence="8">The sequence shown here is derived from an EMBL/GenBank/DDBJ whole genome shotgun (WGS) entry which is preliminary data.</text>
</comment>
<dbReference type="SMART" id="SM00421">
    <property type="entry name" value="HTH_LUXR"/>
    <property type="match status" value="1"/>
</dbReference>
<organism evidence="8 9">
    <name type="scientific">Pseudomonas yamanorum</name>
    <dbReference type="NCBI Taxonomy" id="515393"/>
    <lineage>
        <taxon>Bacteria</taxon>
        <taxon>Pseudomonadati</taxon>
        <taxon>Pseudomonadota</taxon>
        <taxon>Gammaproteobacteria</taxon>
        <taxon>Pseudomonadales</taxon>
        <taxon>Pseudomonadaceae</taxon>
        <taxon>Pseudomonas</taxon>
    </lineage>
</organism>
<sequence length="208" mass="22882">MHKVVLVDDHPFIRASVRALVTQAGHEVVAEADNGVDAITAVREWTPDLVLLDITMPRMDGITVIERIRALEMTPKIIVLSYLSPEHYAMRCVTAGAAGFICKSDELSTLPQAIKSVMDGYVYFPQSSVPLNGKVGVFTHEEQLIATLSNRELSVFQQLSNGMSNKDIATNTLLSSKTISCYKSRLFAKLNVTSVVELADMARRNSII</sequence>
<proteinExistence type="predicted"/>
<keyword evidence="3" id="KW-0238">DNA-binding</keyword>
<evidence type="ECO:0000259" key="6">
    <source>
        <dbReference type="PROSITE" id="PS50043"/>
    </source>
</evidence>
<evidence type="ECO:0000259" key="7">
    <source>
        <dbReference type="PROSITE" id="PS50110"/>
    </source>
</evidence>
<name>A0A7Y8JT83_9PSED</name>
<accession>A0A7Y8JT83</accession>
<evidence type="ECO:0000256" key="1">
    <source>
        <dbReference type="ARBA" id="ARBA00022553"/>
    </source>
</evidence>
<keyword evidence="1 5" id="KW-0597">Phosphoprotein</keyword>
<dbReference type="Gene3D" id="1.10.10.10">
    <property type="entry name" value="Winged helix-like DNA-binding domain superfamily/Winged helix DNA-binding domain"/>
    <property type="match status" value="1"/>
</dbReference>
<dbReference type="Proteomes" id="UP000531950">
    <property type="component" value="Unassembled WGS sequence"/>
</dbReference>
<reference evidence="8 9" key="1">
    <citation type="submission" date="2020-04" db="EMBL/GenBank/DDBJ databases">
        <title>Molecular characterization of pseudomonads from Agaricus bisporus reveal novel blotch 2 pathogens in Western Europe.</title>
        <authorList>
            <person name="Taparia T."/>
            <person name="Krijger M."/>
            <person name="Haynes E."/>
            <person name="Elpinstone J.G."/>
            <person name="Noble R."/>
            <person name="Van Der Wolf J."/>
        </authorList>
    </citation>
    <scope>NUCLEOTIDE SEQUENCE [LARGE SCALE GENOMIC DNA]</scope>
    <source>
        <strain evidence="8 9">IPO3782</strain>
    </source>
</reference>
<dbReference type="PANTHER" id="PTHR43214:SF41">
    <property type="entry name" value="NITRATE_NITRITE RESPONSE REGULATOR PROTEIN NARP"/>
    <property type="match status" value="1"/>
</dbReference>
<dbReference type="InterPro" id="IPR039420">
    <property type="entry name" value="WalR-like"/>
</dbReference>
<keyword evidence="2" id="KW-0805">Transcription regulation</keyword>
<dbReference type="InterPro" id="IPR036388">
    <property type="entry name" value="WH-like_DNA-bd_sf"/>
</dbReference>
<dbReference type="PANTHER" id="PTHR43214">
    <property type="entry name" value="TWO-COMPONENT RESPONSE REGULATOR"/>
    <property type="match status" value="1"/>
</dbReference>
<dbReference type="InterPro" id="IPR001789">
    <property type="entry name" value="Sig_transdc_resp-reg_receiver"/>
</dbReference>
<gene>
    <name evidence="8" type="ORF">HX822_30530</name>
</gene>
<dbReference type="CDD" id="cd17535">
    <property type="entry name" value="REC_NarL-like"/>
    <property type="match status" value="1"/>
</dbReference>
<dbReference type="AlphaFoldDB" id="A0A7Y8JT83"/>
<feature type="domain" description="Response regulatory" evidence="7">
    <location>
        <begin position="3"/>
        <end position="118"/>
    </location>
</feature>
<dbReference type="GO" id="GO:0003677">
    <property type="term" value="F:DNA binding"/>
    <property type="evidence" value="ECO:0007669"/>
    <property type="project" value="UniProtKB-KW"/>
</dbReference>
<dbReference type="Gene3D" id="3.40.50.2300">
    <property type="match status" value="1"/>
</dbReference>
<evidence type="ECO:0000256" key="4">
    <source>
        <dbReference type="ARBA" id="ARBA00023163"/>
    </source>
</evidence>
<evidence type="ECO:0000256" key="3">
    <source>
        <dbReference type="ARBA" id="ARBA00023125"/>
    </source>
</evidence>
<dbReference type="PROSITE" id="PS00622">
    <property type="entry name" value="HTH_LUXR_1"/>
    <property type="match status" value="1"/>
</dbReference>
<dbReference type="PROSITE" id="PS50043">
    <property type="entry name" value="HTH_LUXR_2"/>
    <property type="match status" value="1"/>
</dbReference>
<dbReference type="Pfam" id="PF00072">
    <property type="entry name" value="Response_reg"/>
    <property type="match status" value="1"/>
</dbReference>
<dbReference type="SUPFAM" id="SSF52172">
    <property type="entry name" value="CheY-like"/>
    <property type="match status" value="1"/>
</dbReference>
<feature type="domain" description="HTH luxR-type" evidence="6">
    <location>
        <begin position="141"/>
        <end position="206"/>
    </location>
</feature>
<dbReference type="SMART" id="SM00448">
    <property type="entry name" value="REC"/>
    <property type="match status" value="1"/>
</dbReference>
<evidence type="ECO:0000313" key="8">
    <source>
        <dbReference type="EMBL" id="NWE17295.1"/>
    </source>
</evidence>
<keyword evidence="4" id="KW-0804">Transcription</keyword>
<evidence type="ECO:0000313" key="9">
    <source>
        <dbReference type="Proteomes" id="UP000531950"/>
    </source>
</evidence>
<protein>
    <submittedName>
        <fullName evidence="8">Response regulator transcription factor</fullName>
    </submittedName>
</protein>
<dbReference type="InterPro" id="IPR011006">
    <property type="entry name" value="CheY-like_superfamily"/>
</dbReference>
<evidence type="ECO:0000256" key="2">
    <source>
        <dbReference type="ARBA" id="ARBA00023015"/>
    </source>
</evidence>
<feature type="modified residue" description="4-aspartylphosphate" evidence="5">
    <location>
        <position position="53"/>
    </location>
</feature>
<dbReference type="InterPro" id="IPR058245">
    <property type="entry name" value="NreC/VraR/RcsB-like_REC"/>
</dbReference>
<dbReference type="CDD" id="cd06170">
    <property type="entry name" value="LuxR_C_like"/>
    <property type="match status" value="1"/>
</dbReference>
<dbReference type="PRINTS" id="PR00038">
    <property type="entry name" value="HTHLUXR"/>
</dbReference>
<dbReference type="GO" id="GO:0006355">
    <property type="term" value="P:regulation of DNA-templated transcription"/>
    <property type="evidence" value="ECO:0007669"/>
    <property type="project" value="InterPro"/>
</dbReference>
<dbReference type="RefSeq" id="WP_177079879.1">
    <property type="nucleotide sequence ID" value="NZ_JACARG010000076.1"/>
</dbReference>
<evidence type="ECO:0000256" key="5">
    <source>
        <dbReference type="PROSITE-ProRule" id="PRU00169"/>
    </source>
</evidence>
<dbReference type="Pfam" id="PF00196">
    <property type="entry name" value="GerE"/>
    <property type="match status" value="1"/>
</dbReference>
<dbReference type="InterPro" id="IPR000792">
    <property type="entry name" value="Tscrpt_reg_LuxR_C"/>
</dbReference>
<dbReference type="EMBL" id="JACARG010000076">
    <property type="protein sequence ID" value="NWE17295.1"/>
    <property type="molecule type" value="Genomic_DNA"/>
</dbReference>